<dbReference type="GO" id="GO:0004838">
    <property type="term" value="F:L-tyrosine-2-oxoglutarate transaminase activity"/>
    <property type="evidence" value="ECO:0007669"/>
    <property type="project" value="TreeGrafter"/>
</dbReference>
<keyword evidence="8" id="KW-0175">Coiled coil</keyword>
<dbReference type="EMBL" id="UFSP01000002">
    <property type="protein sequence ID" value="SSZ29643.1"/>
    <property type="molecule type" value="Genomic_DNA"/>
</dbReference>
<feature type="domain" description="Aminotransferase class I/classII large" evidence="9">
    <location>
        <begin position="27"/>
        <end position="392"/>
    </location>
</feature>
<dbReference type="InterPro" id="IPR015424">
    <property type="entry name" value="PyrdxlP-dep_Trfase"/>
</dbReference>
<protein>
    <recommendedName>
        <fullName evidence="7">Aminotransferase</fullName>
        <ecNumber evidence="7">2.6.1.-</ecNumber>
    </recommendedName>
</protein>
<dbReference type="SUPFAM" id="SSF53383">
    <property type="entry name" value="PLP-dependent transferases"/>
    <property type="match status" value="1"/>
</dbReference>
<evidence type="ECO:0000256" key="1">
    <source>
        <dbReference type="ARBA" id="ARBA00001933"/>
    </source>
</evidence>
<name>A0A336NFD4_AGGAP</name>
<evidence type="ECO:0000259" key="9">
    <source>
        <dbReference type="Pfam" id="PF00155"/>
    </source>
</evidence>
<evidence type="ECO:0000256" key="3">
    <source>
        <dbReference type="ARBA" id="ARBA00011738"/>
    </source>
</evidence>
<organism evidence="10 11">
    <name type="scientific">Aggregatibacter aphrophilus</name>
    <name type="common">Haemophilus aphrophilus</name>
    <dbReference type="NCBI Taxonomy" id="732"/>
    <lineage>
        <taxon>Bacteria</taxon>
        <taxon>Pseudomonadati</taxon>
        <taxon>Pseudomonadota</taxon>
        <taxon>Gammaproteobacteria</taxon>
        <taxon>Pasteurellales</taxon>
        <taxon>Pasteurellaceae</taxon>
        <taxon>Aggregatibacter</taxon>
    </lineage>
</organism>
<dbReference type="GO" id="GO:0004069">
    <property type="term" value="F:L-aspartate:2-oxoglutarate aminotransferase activity"/>
    <property type="evidence" value="ECO:0007669"/>
    <property type="project" value="TreeGrafter"/>
</dbReference>
<comment type="cofactor">
    <cofactor evidence="1 7">
        <name>pyridoxal 5'-phosphate</name>
        <dbReference type="ChEBI" id="CHEBI:597326"/>
    </cofactor>
</comment>
<dbReference type="AlphaFoldDB" id="A0A336NFD4"/>
<evidence type="ECO:0000256" key="5">
    <source>
        <dbReference type="ARBA" id="ARBA00022679"/>
    </source>
</evidence>
<gene>
    <name evidence="10" type="primary">aspC</name>
    <name evidence="10" type="ORF">NCTC5908_01449</name>
</gene>
<proteinExistence type="inferred from homology"/>
<comment type="similarity">
    <text evidence="2 7">Belongs to the class-I pyridoxal-phosphate-dependent aminotransferase family.</text>
</comment>
<feature type="coiled-coil region" evidence="8">
    <location>
        <begin position="304"/>
        <end position="331"/>
    </location>
</feature>
<evidence type="ECO:0000256" key="4">
    <source>
        <dbReference type="ARBA" id="ARBA00022576"/>
    </source>
</evidence>
<evidence type="ECO:0000313" key="11">
    <source>
        <dbReference type="Proteomes" id="UP000253728"/>
    </source>
</evidence>
<dbReference type="STRING" id="732.ADJ80_08095"/>
<dbReference type="NCBIfam" id="NF006719">
    <property type="entry name" value="PRK09257.1"/>
    <property type="match status" value="1"/>
</dbReference>
<dbReference type="InterPro" id="IPR015421">
    <property type="entry name" value="PyrdxlP-dep_Trfase_major"/>
</dbReference>
<evidence type="ECO:0000256" key="2">
    <source>
        <dbReference type="ARBA" id="ARBA00007441"/>
    </source>
</evidence>
<dbReference type="Pfam" id="PF00155">
    <property type="entry name" value="Aminotran_1_2"/>
    <property type="match status" value="1"/>
</dbReference>
<reference evidence="10 11" key="1">
    <citation type="submission" date="2018-06" db="EMBL/GenBank/DDBJ databases">
        <authorList>
            <consortium name="Pathogen Informatics"/>
            <person name="Doyle S."/>
        </authorList>
    </citation>
    <scope>NUCLEOTIDE SEQUENCE [LARGE SCALE GENOMIC DNA]</scope>
    <source>
        <strain evidence="10 11">NCTC5908</strain>
    </source>
</reference>
<dbReference type="GO" id="GO:0042802">
    <property type="term" value="F:identical protein binding"/>
    <property type="evidence" value="ECO:0007669"/>
    <property type="project" value="TreeGrafter"/>
</dbReference>
<dbReference type="InterPro" id="IPR000796">
    <property type="entry name" value="Asp_trans"/>
</dbReference>
<dbReference type="InterPro" id="IPR004838">
    <property type="entry name" value="NHTrfase_class1_PyrdxlP-BS"/>
</dbReference>
<dbReference type="PRINTS" id="PR00799">
    <property type="entry name" value="TRANSAMINASE"/>
</dbReference>
<evidence type="ECO:0000256" key="6">
    <source>
        <dbReference type="ARBA" id="ARBA00022898"/>
    </source>
</evidence>
<dbReference type="GO" id="GO:0033585">
    <property type="term" value="P:L-phenylalanine biosynthetic process from chorismate via phenylpyruvate"/>
    <property type="evidence" value="ECO:0007669"/>
    <property type="project" value="TreeGrafter"/>
</dbReference>
<dbReference type="RefSeq" id="WP_005703168.1">
    <property type="nucleotide sequence ID" value="NZ_MAQF01000001.1"/>
</dbReference>
<dbReference type="InterPro" id="IPR015422">
    <property type="entry name" value="PyrdxlP-dep_Trfase_small"/>
</dbReference>
<comment type="subunit">
    <text evidence="3">Homodimer.</text>
</comment>
<dbReference type="FunFam" id="3.40.640.10:FF:000015">
    <property type="entry name" value="Aspartate aminotransferase"/>
    <property type="match status" value="1"/>
</dbReference>
<dbReference type="GO" id="GO:0030170">
    <property type="term" value="F:pyridoxal phosphate binding"/>
    <property type="evidence" value="ECO:0007669"/>
    <property type="project" value="InterPro"/>
</dbReference>
<keyword evidence="4 7" id="KW-0032">Aminotransferase</keyword>
<dbReference type="FunFam" id="3.90.1150.10:FF:000001">
    <property type="entry name" value="Aspartate aminotransferase"/>
    <property type="match status" value="1"/>
</dbReference>
<accession>A0A336NFD4</accession>
<evidence type="ECO:0000256" key="7">
    <source>
        <dbReference type="RuleBase" id="RU000481"/>
    </source>
</evidence>
<dbReference type="InterPro" id="IPR004839">
    <property type="entry name" value="Aminotransferase_I/II_large"/>
</dbReference>
<keyword evidence="5 7" id="KW-0808">Transferase</keyword>
<dbReference type="PANTHER" id="PTHR11879">
    <property type="entry name" value="ASPARTATE AMINOTRANSFERASE"/>
    <property type="match status" value="1"/>
</dbReference>
<dbReference type="Gene3D" id="3.90.1150.10">
    <property type="entry name" value="Aspartate Aminotransferase, domain 1"/>
    <property type="match status" value="1"/>
</dbReference>
<dbReference type="EC" id="2.6.1.-" evidence="7"/>
<dbReference type="PANTHER" id="PTHR11879:SF22">
    <property type="entry name" value="ASPARTATE AMINOTRANSFERASE, MITOCHONDRIAL"/>
    <property type="match status" value="1"/>
</dbReference>
<dbReference type="GO" id="GO:0005829">
    <property type="term" value="C:cytosol"/>
    <property type="evidence" value="ECO:0007669"/>
    <property type="project" value="TreeGrafter"/>
</dbReference>
<dbReference type="GeneID" id="49635988"/>
<keyword evidence="6" id="KW-0663">Pyridoxal phosphate</keyword>
<dbReference type="PROSITE" id="PS00105">
    <property type="entry name" value="AA_TRANSFER_CLASS_1"/>
    <property type="match status" value="1"/>
</dbReference>
<dbReference type="Gene3D" id="3.40.640.10">
    <property type="entry name" value="Type I PLP-dependent aspartate aminotransferase-like (Major domain)"/>
    <property type="match status" value="1"/>
</dbReference>
<evidence type="ECO:0000256" key="8">
    <source>
        <dbReference type="SAM" id="Coils"/>
    </source>
</evidence>
<dbReference type="CDD" id="cd00609">
    <property type="entry name" value="AAT_like"/>
    <property type="match status" value="1"/>
</dbReference>
<evidence type="ECO:0000313" key="10">
    <source>
        <dbReference type="EMBL" id="SSZ29643.1"/>
    </source>
</evidence>
<dbReference type="Proteomes" id="UP000253728">
    <property type="component" value="Unassembled WGS sequence"/>
</dbReference>
<sequence length="396" mass="44255">MFENIVAAPADPILGLGEAFKSETRSNKINLGIGVYKDAKGNTPIVKAVKEAERRLLEQENTKNYLPIDGVVDFNARTKELLFGANSDIVKNNRARTVQSLGGTGALRIAAEFVKRQTNSQNVWISTPTWPNHNAIFKAVGINIREYRYYDAERKALDWDNLIADLSQAGEGDVVLLHGCCHNPTGIDPTPEQWDKLAEMSAQKGWLPLFDFAYQGFAHGLEEDAYGLRAFAKNHKELLVASSFSKNFGLYNERVGAFTVVAENSDIAATALTQVKVIIRTLYSNPSSHGASTVALVLNDAKLRQEWENELAEMRDRIKKMRHRFVELLKEYGAQQDFGFIINQNGMFSFSGLTAEQVDRLKEEFAIYAVRSGRINVAGITEDNIRYLCESIVKVL</sequence>